<dbReference type="RefSeq" id="WP_119314838.1">
    <property type="nucleotide sequence ID" value="NZ_QXDL01000059.1"/>
</dbReference>
<organism evidence="2 3">
    <name type="scientific">Calidithermus terrae</name>
    <dbReference type="NCBI Taxonomy" id="1408545"/>
    <lineage>
        <taxon>Bacteria</taxon>
        <taxon>Thermotogati</taxon>
        <taxon>Deinococcota</taxon>
        <taxon>Deinococci</taxon>
        <taxon>Thermales</taxon>
        <taxon>Thermaceae</taxon>
        <taxon>Calidithermus</taxon>
    </lineage>
</organism>
<name>A0A399EN27_9DEIN</name>
<accession>A0A399EN27</accession>
<reference evidence="2 3" key="1">
    <citation type="submission" date="2018-08" db="EMBL/GenBank/DDBJ databases">
        <title>Meiothermus terrae DSM 26712 genome sequencing project.</title>
        <authorList>
            <person name="Da Costa M.S."/>
            <person name="Albuquerque L."/>
            <person name="Raposo P."/>
            <person name="Froufe H.J.C."/>
            <person name="Barroso C.S."/>
            <person name="Egas C."/>
        </authorList>
    </citation>
    <scope>NUCLEOTIDE SEQUENCE [LARGE SCALE GENOMIC DNA]</scope>
    <source>
        <strain evidence="2 3">DSM 26712</strain>
    </source>
</reference>
<dbReference type="OrthoDB" id="9763537at2"/>
<dbReference type="EMBL" id="QXDL01000059">
    <property type="protein sequence ID" value="RIH85388.1"/>
    <property type="molecule type" value="Genomic_DNA"/>
</dbReference>
<evidence type="ECO:0000313" key="2">
    <source>
        <dbReference type="EMBL" id="RIH85388.1"/>
    </source>
</evidence>
<keyword evidence="3" id="KW-1185">Reference proteome</keyword>
<evidence type="ECO:0000256" key="1">
    <source>
        <dbReference type="SAM" id="Coils"/>
    </source>
</evidence>
<sequence>MSHLQSKLSTLEAQLSAARAELEAAQSKAAESTDLHEKLNYLTRARAAQDLISSIEQEISTVRGAIAEAERQEHRQELLERARGIAHEIGECREDLEALLYGVQQAIAALQRQGPAIINKWRSARERWLATFAALEPGGWPHHGGDTENSKRLAALEGVLSDLGADGRALLQLPPDMRPTNRLERPVYEGRNWHHAPPQTPEDFGIYVLDTLLTRPGAQQPAAVPAPDPSKSL</sequence>
<dbReference type="Gene3D" id="1.10.287.1490">
    <property type="match status" value="1"/>
</dbReference>
<evidence type="ECO:0000313" key="3">
    <source>
        <dbReference type="Proteomes" id="UP000265715"/>
    </source>
</evidence>
<comment type="caution">
    <text evidence="2">The sequence shown here is derived from an EMBL/GenBank/DDBJ whole genome shotgun (WGS) entry which is preliminary data.</text>
</comment>
<proteinExistence type="predicted"/>
<feature type="coiled-coil region" evidence="1">
    <location>
        <begin position="1"/>
        <end position="113"/>
    </location>
</feature>
<dbReference type="AlphaFoldDB" id="A0A399EN27"/>
<dbReference type="Proteomes" id="UP000265715">
    <property type="component" value="Unassembled WGS sequence"/>
</dbReference>
<protein>
    <submittedName>
        <fullName evidence="2">Uncharacterized protein</fullName>
    </submittedName>
</protein>
<keyword evidence="1" id="KW-0175">Coiled coil</keyword>
<gene>
    <name evidence="2" type="ORF">Mterra_01714</name>
</gene>